<protein>
    <recommendedName>
        <fullName evidence="8">GATA-type domain-containing protein</fullName>
    </recommendedName>
</protein>
<evidence type="ECO:0000256" key="1">
    <source>
        <dbReference type="ARBA" id="ARBA00004123"/>
    </source>
</evidence>
<dbReference type="InterPro" id="IPR039355">
    <property type="entry name" value="Transcription_factor_GATA"/>
</dbReference>
<dbReference type="GO" id="GO:0000122">
    <property type="term" value="P:negative regulation of transcription by RNA polymerase II"/>
    <property type="evidence" value="ECO:0007669"/>
    <property type="project" value="TreeGrafter"/>
</dbReference>
<evidence type="ECO:0000256" key="2">
    <source>
        <dbReference type="ARBA" id="ARBA00022723"/>
    </source>
</evidence>
<evidence type="ECO:0000259" key="8">
    <source>
        <dbReference type="PROSITE" id="PS50114"/>
    </source>
</evidence>
<reference evidence="9" key="1">
    <citation type="submission" date="2020-12" db="EMBL/GenBank/DDBJ databases">
        <title>Metabolic potential, ecology and presence of endohyphal bacteria is reflected in genomic diversity of Mucoromycotina.</title>
        <authorList>
            <person name="Muszewska A."/>
            <person name="Okrasinska A."/>
            <person name="Steczkiewicz K."/>
            <person name="Drgas O."/>
            <person name="Orlowska M."/>
            <person name="Perlinska-Lenart U."/>
            <person name="Aleksandrzak-Piekarczyk T."/>
            <person name="Szatraj K."/>
            <person name="Zielenkiewicz U."/>
            <person name="Pilsyk S."/>
            <person name="Malc E."/>
            <person name="Mieczkowski P."/>
            <person name="Kruszewska J.S."/>
            <person name="Biernat P."/>
            <person name="Pawlowska J."/>
        </authorList>
    </citation>
    <scope>NUCLEOTIDE SEQUENCE</scope>
    <source>
        <strain evidence="9">WA0000051536</strain>
    </source>
</reference>
<evidence type="ECO:0000256" key="3">
    <source>
        <dbReference type="ARBA" id="ARBA00022771"/>
    </source>
</evidence>
<feature type="domain" description="GATA-type" evidence="8">
    <location>
        <begin position="94"/>
        <end position="141"/>
    </location>
</feature>
<dbReference type="InterPro" id="IPR000679">
    <property type="entry name" value="Znf_GATA"/>
</dbReference>
<sequence length="245" mass="27116">MPNSPIGSPRVEHRVLGASPSWDTGAKSAVQKSVCSNCAATSTPLWRRSANDELLCNACGLYLKLHNAPRPKSMKTSSVRKDVKTDDNAVQLYCTNCGTTTTPLWRRDEKGAPLCNACGLYLKLHHEKRPLSMKTDTIKKRQRYESGPAGTRKVVKRSQNDDDDMDEFDDSAVPSLDMSIKQEYNQSPQEYGSSSSPQDFNPSPQEFIPSPQHFIPSPRDFSNASLVMHNNDGTLPLDSSSHAFV</sequence>
<dbReference type="CDD" id="cd00202">
    <property type="entry name" value="ZnF_GATA"/>
    <property type="match status" value="2"/>
</dbReference>
<keyword evidence="4" id="KW-0862">Zinc</keyword>
<keyword evidence="3 6" id="KW-0863">Zinc-finger</keyword>
<dbReference type="Proteomes" id="UP000612746">
    <property type="component" value="Unassembled WGS sequence"/>
</dbReference>
<keyword evidence="10" id="KW-1185">Reference proteome</keyword>
<comment type="caution">
    <text evidence="9">The sequence shown here is derived from an EMBL/GenBank/DDBJ whole genome shotgun (WGS) entry which is preliminary data.</text>
</comment>
<dbReference type="PANTHER" id="PTHR10071:SF281">
    <property type="entry name" value="BOX A-BINDING FACTOR-RELATED"/>
    <property type="match status" value="1"/>
</dbReference>
<dbReference type="PROSITE" id="PS50114">
    <property type="entry name" value="GATA_ZN_FINGER_2"/>
    <property type="match status" value="2"/>
</dbReference>
<feature type="domain" description="GATA-type" evidence="8">
    <location>
        <begin position="35"/>
        <end position="82"/>
    </location>
</feature>
<evidence type="ECO:0000313" key="10">
    <source>
        <dbReference type="Proteomes" id="UP000612746"/>
    </source>
</evidence>
<dbReference type="Gene3D" id="3.30.50.10">
    <property type="entry name" value="Erythroid Transcription Factor GATA-1, subunit A"/>
    <property type="match status" value="2"/>
</dbReference>
<keyword evidence="5" id="KW-0539">Nucleus</keyword>
<dbReference type="GO" id="GO:0008270">
    <property type="term" value="F:zinc ion binding"/>
    <property type="evidence" value="ECO:0007669"/>
    <property type="project" value="UniProtKB-KW"/>
</dbReference>
<dbReference type="PANTHER" id="PTHR10071">
    <property type="entry name" value="TRANSCRIPTION FACTOR GATA FAMILY MEMBER"/>
    <property type="match status" value="1"/>
</dbReference>
<dbReference type="Pfam" id="PF00320">
    <property type="entry name" value="GATA"/>
    <property type="match status" value="2"/>
</dbReference>
<feature type="non-terminal residue" evidence="9">
    <location>
        <position position="1"/>
    </location>
</feature>
<feature type="compositionally biased region" description="Polar residues" evidence="7">
    <location>
        <begin position="231"/>
        <end position="245"/>
    </location>
</feature>
<dbReference type="InterPro" id="IPR013088">
    <property type="entry name" value="Znf_NHR/GATA"/>
</dbReference>
<name>A0A8H7Q5G1_9FUNG</name>
<gene>
    <name evidence="9" type="ORF">INT44_002448</name>
</gene>
<dbReference type="PRINTS" id="PR00619">
    <property type="entry name" value="GATAZNFINGER"/>
</dbReference>
<evidence type="ECO:0000256" key="7">
    <source>
        <dbReference type="SAM" id="MobiDB-lite"/>
    </source>
</evidence>
<evidence type="ECO:0000256" key="5">
    <source>
        <dbReference type="ARBA" id="ARBA00023242"/>
    </source>
</evidence>
<dbReference type="GO" id="GO:0005634">
    <property type="term" value="C:nucleus"/>
    <property type="evidence" value="ECO:0007669"/>
    <property type="project" value="UniProtKB-SubCell"/>
</dbReference>
<feature type="compositionally biased region" description="Polar residues" evidence="7">
    <location>
        <begin position="182"/>
        <end position="204"/>
    </location>
</feature>
<evidence type="ECO:0000313" key="9">
    <source>
        <dbReference type="EMBL" id="KAG2185655.1"/>
    </source>
</evidence>
<comment type="subcellular location">
    <subcellularLocation>
        <location evidence="1">Nucleus</location>
    </subcellularLocation>
</comment>
<proteinExistence type="predicted"/>
<keyword evidence="2" id="KW-0479">Metal-binding</keyword>
<dbReference type="FunFam" id="3.30.50.10:FF:000007">
    <property type="entry name" value="Nitrogen regulatory AreA, N-terminal"/>
    <property type="match status" value="1"/>
</dbReference>
<feature type="region of interest" description="Disordered" evidence="7">
    <location>
        <begin position="132"/>
        <end position="245"/>
    </location>
</feature>
<dbReference type="EMBL" id="JAEPRA010000005">
    <property type="protein sequence ID" value="KAG2185655.1"/>
    <property type="molecule type" value="Genomic_DNA"/>
</dbReference>
<dbReference type="SMART" id="SM00401">
    <property type="entry name" value="ZnF_GATA"/>
    <property type="match status" value="2"/>
</dbReference>
<feature type="compositionally biased region" description="Acidic residues" evidence="7">
    <location>
        <begin position="161"/>
        <end position="170"/>
    </location>
</feature>
<dbReference type="OrthoDB" id="515401at2759"/>
<dbReference type="GO" id="GO:0000981">
    <property type="term" value="F:DNA-binding transcription factor activity, RNA polymerase II-specific"/>
    <property type="evidence" value="ECO:0007669"/>
    <property type="project" value="TreeGrafter"/>
</dbReference>
<organism evidence="9 10">
    <name type="scientific">Umbelopsis vinacea</name>
    <dbReference type="NCBI Taxonomy" id="44442"/>
    <lineage>
        <taxon>Eukaryota</taxon>
        <taxon>Fungi</taxon>
        <taxon>Fungi incertae sedis</taxon>
        <taxon>Mucoromycota</taxon>
        <taxon>Mucoromycotina</taxon>
        <taxon>Umbelopsidomycetes</taxon>
        <taxon>Umbelopsidales</taxon>
        <taxon>Umbelopsidaceae</taxon>
        <taxon>Umbelopsis</taxon>
    </lineage>
</organism>
<evidence type="ECO:0000256" key="6">
    <source>
        <dbReference type="PROSITE-ProRule" id="PRU00094"/>
    </source>
</evidence>
<dbReference type="PROSITE" id="PS00344">
    <property type="entry name" value="GATA_ZN_FINGER_1"/>
    <property type="match status" value="1"/>
</dbReference>
<accession>A0A8H7Q5G1</accession>
<dbReference type="AlphaFoldDB" id="A0A8H7Q5G1"/>
<dbReference type="SUPFAM" id="SSF57716">
    <property type="entry name" value="Glucocorticoid receptor-like (DNA-binding domain)"/>
    <property type="match status" value="2"/>
</dbReference>
<dbReference type="GO" id="GO:0045944">
    <property type="term" value="P:positive regulation of transcription by RNA polymerase II"/>
    <property type="evidence" value="ECO:0007669"/>
    <property type="project" value="TreeGrafter"/>
</dbReference>
<dbReference type="GO" id="GO:0000978">
    <property type="term" value="F:RNA polymerase II cis-regulatory region sequence-specific DNA binding"/>
    <property type="evidence" value="ECO:0007669"/>
    <property type="project" value="TreeGrafter"/>
</dbReference>
<evidence type="ECO:0000256" key="4">
    <source>
        <dbReference type="ARBA" id="ARBA00022833"/>
    </source>
</evidence>